<dbReference type="GO" id="GO:0019858">
    <property type="term" value="P:cytosine metabolic process"/>
    <property type="evidence" value="ECO:0007669"/>
    <property type="project" value="TreeGrafter"/>
</dbReference>
<accession>A0A7D8USM4</accession>
<dbReference type="PANTHER" id="PTHR11079:SF190">
    <property type="entry name" value="CYTOSINE DEAMINASE"/>
    <property type="match status" value="1"/>
</dbReference>
<name>A0A7D8USM4_9HELO</name>
<sequence>MSASDAGFLAAIQEAKAGAEEGGMPIGGAIVSSSGELLGTGRNRFVQDGSLLHADVNIGVQGGTSAFENAKHHPLAAFKNGTLYTTLSPCPMCAGAAIFFQVKRIVIGENKNMSGREEYLRQHGIEVIVLNDQVSTKLMTDFITNQPQIW</sequence>
<reference evidence="2 3" key="1">
    <citation type="submission" date="2018-05" db="EMBL/GenBank/DDBJ databases">
        <title>Whole genome sequencing for identification of molecular markers to develop diagnostic detection tools for the regulated plant pathogen Lachnellula willkommii.</title>
        <authorList>
            <person name="Giroux E."/>
            <person name="Bilodeau G."/>
        </authorList>
    </citation>
    <scope>NUCLEOTIDE SEQUENCE [LARGE SCALE GENOMIC DNA]</scope>
    <source>
        <strain evidence="2 3">CBS 625.97</strain>
    </source>
</reference>
<dbReference type="GO" id="GO:0008835">
    <property type="term" value="F:diaminohydroxyphosphoribosylaminopyrimidine deaminase activity"/>
    <property type="evidence" value="ECO:0007669"/>
    <property type="project" value="TreeGrafter"/>
</dbReference>
<dbReference type="InterPro" id="IPR002125">
    <property type="entry name" value="CMP_dCMP_dom"/>
</dbReference>
<feature type="domain" description="CMP/dCMP-type deaminase" evidence="1">
    <location>
        <begin position="2"/>
        <end position="127"/>
    </location>
</feature>
<dbReference type="EMBL" id="QGMG01000130">
    <property type="protein sequence ID" value="TVY56829.1"/>
    <property type="molecule type" value="Genomic_DNA"/>
</dbReference>
<evidence type="ECO:0000313" key="3">
    <source>
        <dbReference type="Proteomes" id="UP000481288"/>
    </source>
</evidence>
<dbReference type="InterPro" id="IPR016193">
    <property type="entry name" value="Cytidine_deaminase-like"/>
</dbReference>
<dbReference type="Proteomes" id="UP000481288">
    <property type="component" value="Unassembled WGS sequence"/>
</dbReference>
<dbReference type="Gene3D" id="3.40.140.10">
    <property type="entry name" value="Cytidine Deaminase, domain 2"/>
    <property type="match status" value="1"/>
</dbReference>
<dbReference type="GO" id="GO:0004131">
    <property type="term" value="F:cytosine deaminase activity"/>
    <property type="evidence" value="ECO:0007669"/>
    <property type="project" value="TreeGrafter"/>
</dbReference>
<protein>
    <submittedName>
        <fullName evidence="2">Cytosine deaminase</fullName>
    </submittedName>
</protein>
<dbReference type="GO" id="GO:0005737">
    <property type="term" value="C:cytoplasm"/>
    <property type="evidence" value="ECO:0007669"/>
    <property type="project" value="TreeGrafter"/>
</dbReference>
<dbReference type="PROSITE" id="PS51747">
    <property type="entry name" value="CYT_DCMP_DEAMINASES_2"/>
    <property type="match status" value="1"/>
</dbReference>
<dbReference type="OrthoDB" id="408702at2759"/>
<keyword evidence="3" id="KW-1185">Reference proteome</keyword>
<dbReference type="GO" id="GO:0008655">
    <property type="term" value="P:pyrimidine-containing compound salvage"/>
    <property type="evidence" value="ECO:0007669"/>
    <property type="project" value="TreeGrafter"/>
</dbReference>
<proteinExistence type="predicted"/>
<dbReference type="GO" id="GO:0005634">
    <property type="term" value="C:nucleus"/>
    <property type="evidence" value="ECO:0007669"/>
    <property type="project" value="TreeGrafter"/>
</dbReference>
<organism evidence="2 3">
    <name type="scientific">Lachnellula cervina</name>
    <dbReference type="NCBI Taxonomy" id="1316786"/>
    <lineage>
        <taxon>Eukaryota</taxon>
        <taxon>Fungi</taxon>
        <taxon>Dikarya</taxon>
        <taxon>Ascomycota</taxon>
        <taxon>Pezizomycotina</taxon>
        <taxon>Leotiomycetes</taxon>
        <taxon>Helotiales</taxon>
        <taxon>Lachnaceae</taxon>
        <taxon>Lachnellula</taxon>
    </lineage>
</organism>
<gene>
    <name evidence="2" type="primary">FCA1_1</name>
    <name evidence="2" type="ORF">LCER1_G002328</name>
</gene>
<dbReference type="AlphaFoldDB" id="A0A7D8USM4"/>
<dbReference type="GO" id="GO:0046087">
    <property type="term" value="P:cytidine metabolic process"/>
    <property type="evidence" value="ECO:0007669"/>
    <property type="project" value="TreeGrafter"/>
</dbReference>
<dbReference type="CDD" id="cd01285">
    <property type="entry name" value="nucleoside_deaminase"/>
    <property type="match status" value="1"/>
</dbReference>
<comment type="caution">
    <text evidence="2">The sequence shown here is derived from an EMBL/GenBank/DDBJ whole genome shotgun (WGS) entry which is preliminary data.</text>
</comment>
<dbReference type="SUPFAM" id="SSF53927">
    <property type="entry name" value="Cytidine deaminase-like"/>
    <property type="match status" value="1"/>
</dbReference>
<evidence type="ECO:0000259" key="1">
    <source>
        <dbReference type="PROSITE" id="PS51747"/>
    </source>
</evidence>
<dbReference type="Pfam" id="PF00383">
    <property type="entry name" value="dCMP_cyt_deam_1"/>
    <property type="match status" value="1"/>
</dbReference>
<evidence type="ECO:0000313" key="2">
    <source>
        <dbReference type="EMBL" id="TVY56829.1"/>
    </source>
</evidence>
<dbReference type="PANTHER" id="PTHR11079">
    <property type="entry name" value="CYTOSINE DEAMINASE FAMILY MEMBER"/>
    <property type="match status" value="1"/>
</dbReference>